<dbReference type="InterPro" id="IPR002156">
    <property type="entry name" value="RNaseH_domain"/>
</dbReference>
<evidence type="ECO:0000256" key="10">
    <source>
        <dbReference type="ARBA" id="ARBA00022842"/>
    </source>
</evidence>
<evidence type="ECO:0000259" key="12">
    <source>
        <dbReference type="PROSITE" id="PS50879"/>
    </source>
</evidence>
<comment type="similarity">
    <text evidence="3">Belongs to the RNase H family.</text>
</comment>
<dbReference type="GO" id="GO:0004523">
    <property type="term" value="F:RNA-DNA hybrid ribonuclease activity"/>
    <property type="evidence" value="ECO:0007669"/>
    <property type="project" value="UniProtKB-EC"/>
</dbReference>
<dbReference type="GO" id="GO:0003676">
    <property type="term" value="F:nucleic acid binding"/>
    <property type="evidence" value="ECO:0007669"/>
    <property type="project" value="InterPro"/>
</dbReference>
<evidence type="ECO:0000256" key="6">
    <source>
        <dbReference type="ARBA" id="ARBA00022722"/>
    </source>
</evidence>
<organism evidence="13 14">
    <name type="scientific">Brevibacterium ravenspurgense</name>
    <dbReference type="NCBI Taxonomy" id="479117"/>
    <lineage>
        <taxon>Bacteria</taxon>
        <taxon>Bacillati</taxon>
        <taxon>Actinomycetota</taxon>
        <taxon>Actinomycetes</taxon>
        <taxon>Micrococcales</taxon>
        <taxon>Brevibacteriaceae</taxon>
        <taxon>Brevibacterium</taxon>
    </lineage>
</organism>
<evidence type="ECO:0000313" key="13">
    <source>
        <dbReference type="EMBL" id="PKY71411.1"/>
    </source>
</evidence>
<dbReference type="GO" id="GO:0046872">
    <property type="term" value="F:metal ion binding"/>
    <property type="evidence" value="ECO:0007669"/>
    <property type="project" value="UniProtKB-KW"/>
</dbReference>
<comment type="cofactor">
    <cofactor evidence="2">
        <name>Mg(2+)</name>
        <dbReference type="ChEBI" id="CHEBI:18420"/>
    </cofactor>
</comment>
<dbReference type="Proteomes" id="UP000242755">
    <property type="component" value="Unassembled WGS sequence"/>
</dbReference>
<evidence type="ECO:0000256" key="2">
    <source>
        <dbReference type="ARBA" id="ARBA00001946"/>
    </source>
</evidence>
<dbReference type="RefSeq" id="WP_101671852.1">
    <property type="nucleotide sequence ID" value="NZ_PKGO01000001.1"/>
</dbReference>
<reference evidence="13 14" key="1">
    <citation type="submission" date="2017-12" db="EMBL/GenBank/DDBJ databases">
        <title>Phylogenetic diversity of female urinary microbiome.</title>
        <authorList>
            <person name="Thomas-White K."/>
            <person name="Wolfe A.J."/>
        </authorList>
    </citation>
    <scope>NUCLEOTIDE SEQUENCE [LARGE SCALE GENOMIC DNA]</scope>
    <source>
        <strain evidence="13 14">UMB0426</strain>
    </source>
</reference>
<keyword evidence="9" id="KW-0378">Hydrolase</keyword>
<dbReference type="STRING" id="1176165.GCA_001584405_01083"/>
<comment type="catalytic activity">
    <reaction evidence="1">
        <text>Endonucleolytic cleavage to 5'-phosphomonoester.</text>
        <dbReference type="EC" id="3.1.26.4"/>
    </reaction>
</comment>
<evidence type="ECO:0000256" key="3">
    <source>
        <dbReference type="ARBA" id="ARBA00005300"/>
    </source>
</evidence>
<dbReference type="EC" id="3.1.26.4" evidence="5"/>
<dbReference type="InterPro" id="IPR022892">
    <property type="entry name" value="RNaseHI"/>
</dbReference>
<keyword evidence="6" id="KW-0540">Nuclease</keyword>
<keyword evidence="8" id="KW-0255">Endonuclease</keyword>
<dbReference type="PANTHER" id="PTHR10642">
    <property type="entry name" value="RIBONUCLEASE H1"/>
    <property type="match status" value="1"/>
</dbReference>
<dbReference type="Gene3D" id="3.30.420.10">
    <property type="entry name" value="Ribonuclease H-like superfamily/Ribonuclease H"/>
    <property type="match status" value="1"/>
</dbReference>
<dbReference type="CDD" id="cd09278">
    <property type="entry name" value="RNase_HI_prokaryote_like"/>
    <property type="match status" value="1"/>
</dbReference>
<proteinExistence type="inferred from homology"/>
<dbReference type="PANTHER" id="PTHR10642:SF26">
    <property type="entry name" value="RIBONUCLEASE H1"/>
    <property type="match status" value="1"/>
</dbReference>
<dbReference type="EMBL" id="PKGO01000001">
    <property type="protein sequence ID" value="PKY71411.1"/>
    <property type="molecule type" value="Genomic_DNA"/>
</dbReference>
<gene>
    <name evidence="13" type="ORF">CYJ40_01775</name>
</gene>
<evidence type="ECO:0000256" key="4">
    <source>
        <dbReference type="ARBA" id="ARBA00011245"/>
    </source>
</evidence>
<keyword evidence="7" id="KW-0479">Metal-binding</keyword>
<evidence type="ECO:0000256" key="8">
    <source>
        <dbReference type="ARBA" id="ARBA00022759"/>
    </source>
</evidence>
<dbReference type="PROSITE" id="PS50879">
    <property type="entry name" value="RNASE_H_1"/>
    <property type="match status" value="1"/>
</dbReference>
<dbReference type="Pfam" id="PF00075">
    <property type="entry name" value="RNase_H"/>
    <property type="match status" value="1"/>
</dbReference>
<evidence type="ECO:0000256" key="1">
    <source>
        <dbReference type="ARBA" id="ARBA00000077"/>
    </source>
</evidence>
<evidence type="ECO:0000256" key="7">
    <source>
        <dbReference type="ARBA" id="ARBA00022723"/>
    </source>
</evidence>
<keyword evidence="10" id="KW-0460">Magnesium</keyword>
<sequence length="245" mass="25849">MTIIAAVDGSALGNPGPAGWAWYISEDQWASGGWPKATNNRGELQAVIELLRAVEDSGSDVHVLCDSQYAINSITKWMAGWKKRGWKKADGRPVLNDDLMKQLDELMSAAKSAGRSITYEWVKGHADHQMNERADDLARAAAGAYQNGTEPDSGPGFAGIAGEASEPADTRAEENSPEGTSDAGTSAAGTSAAGTSASEESAEDTVRIWADVPRDLASAIAEQARSEGVRPQDYLAGLVEKTVRG</sequence>
<dbReference type="InterPro" id="IPR012337">
    <property type="entry name" value="RNaseH-like_sf"/>
</dbReference>
<comment type="subunit">
    <text evidence="4">Monomer.</text>
</comment>
<evidence type="ECO:0000256" key="5">
    <source>
        <dbReference type="ARBA" id="ARBA00012180"/>
    </source>
</evidence>
<feature type="domain" description="RNase H type-1" evidence="12">
    <location>
        <begin position="1"/>
        <end position="143"/>
    </location>
</feature>
<comment type="caution">
    <text evidence="13">The sequence shown here is derived from an EMBL/GenBank/DDBJ whole genome shotgun (WGS) entry which is preliminary data.</text>
</comment>
<dbReference type="AlphaFoldDB" id="A0A2I1IJW0"/>
<evidence type="ECO:0000256" key="11">
    <source>
        <dbReference type="SAM" id="MobiDB-lite"/>
    </source>
</evidence>
<evidence type="ECO:0000313" key="14">
    <source>
        <dbReference type="Proteomes" id="UP000242755"/>
    </source>
</evidence>
<name>A0A2I1IJW0_9MICO</name>
<dbReference type="InterPro" id="IPR050092">
    <property type="entry name" value="RNase_H"/>
</dbReference>
<feature type="region of interest" description="Disordered" evidence="11">
    <location>
        <begin position="145"/>
        <end position="208"/>
    </location>
</feature>
<dbReference type="GO" id="GO:0043137">
    <property type="term" value="P:DNA replication, removal of RNA primer"/>
    <property type="evidence" value="ECO:0007669"/>
    <property type="project" value="TreeGrafter"/>
</dbReference>
<evidence type="ECO:0000256" key="9">
    <source>
        <dbReference type="ARBA" id="ARBA00022801"/>
    </source>
</evidence>
<accession>A0A2I1IJW0</accession>
<dbReference type="SUPFAM" id="SSF53098">
    <property type="entry name" value="Ribonuclease H-like"/>
    <property type="match status" value="1"/>
</dbReference>
<dbReference type="InterPro" id="IPR036397">
    <property type="entry name" value="RNaseH_sf"/>
</dbReference>
<protein>
    <recommendedName>
        <fullName evidence="5">ribonuclease H</fullName>
        <ecNumber evidence="5">3.1.26.4</ecNumber>
    </recommendedName>
</protein>
<feature type="compositionally biased region" description="Low complexity" evidence="11">
    <location>
        <begin position="178"/>
        <end position="199"/>
    </location>
</feature>